<dbReference type="Proteomes" id="UP000800097">
    <property type="component" value="Unassembled WGS sequence"/>
</dbReference>
<evidence type="ECO:0000256" key="1">
    <source>
        <dbReference type="SAM" id="MobiDB-lite"/>
    </source>
</evidence>
<name>A0A6A6JHZ5_WESOR</name>
<dbReference type="OrthoDB" id="3904016at2759"/>
<dbReference type="RefSeq" id="XP_033653117.1">
    <property type="nucleotide sequence ID" value="XM_033802986.1"/>
</dbReference>
<dbReference type="GeneID" id="54556161"/>
<dbReference type="EMBL" id="ML986496">
    <property type="protein sequence ID" value="KAF2275578.1"/>
    <property type="molecule type" value="Genomic_DNA"/>
</dbReference>
<sequence length="320" mass="36005">MEYGVPPNSEFVPDWLSCPFDAFVQNTQAMQRRDWAPMLVSLRDQKSYLEDLLSRTATKLYALRDRQTRNERALRDTPGPRSKRKKIMQKKFLTEKTIRTCENEEQAIINCLRVCQNNINTLEAIIHPTEPSSMAADHSWSESRESFLTSESSVDWTEGWVDNGEMSPFQRQTRRPAVFEDIAPETPVDQIKCPGLPPCSRNAVPAPPPNSARSVQTSLSPVAACFRPSKSSASKEVEDRARQLDKLSISGLLASKRLNGLQLAAPQRRFSDAEVNHMFRRLSGVPNAGPSLDPRRHISSAGERSRSKLSTNSPRRSISI</sequence>
<feature type="region of interest" description="Disordered" evidence="1">
    <location>
        <begin position="200"/>
        <end position="219"/>
    </location>
</feature>
<proteinExistence type="predicted"/>
<evidence type="ECO:0000313" key="3">
    <source>
        <dbReference type="Proteomes" id="UP000800097"/>
    </source>
</evidence>
<keyword evidence="3" id="KW-1185">Reference proteome</keyword>
<protein>
    <submittedName>
        <fullName evidence="2">Uncharacterized protein</fullName>
    </submittedName>
</protein>
<gene>
    <name evidence="2" type="ORF">EI97DRAFT_64653</name>
</gene>
<dbReference type="AlphaFoldDB" id="A0A6A6JHZ5"/>
<organism evidence="2 3">
    <name type="scientific">Westerdykella ornata</name>
    <dbReference type="NCBI Taxonomy" id="318751"/>
    <lineage>
        <taxon>Eukaryota</taxon>
        <taxon>Fungi</taxon>
        <taxon>Dikarya</taxon>
        <taxon>Ascomycota</taxon>
        <taxon>Pezizomycotina</taxon>
        <taxon>Dothideomycetes</taxon>
        <taxon>Pleosporomycetidae</taxon>
        <taxon>Pleosporales</taxon>
        <taxon>Sporormiaceae</taxon>
        <taxon>Westerdykella</taxon>
    </lineage>
</organism>
<feature type="region of interest" description="Disordered" evidence="1">
    <location>
        <begin position="283"/>
        <end position="320"/>
    </location>
</feature>
<evidence type="ECO:0000313" key="2">
    <source>
        <dbReference type="EMBL" id="KAF2275578.1"/>
    </source>
</evidence>
<reference evidence="2" key="1">
    <citation type="journal article" date="2020" name="Stud. Mycol.">
        <title>101 Dothideomycetes genomes: a test case for predicting lifestyles and emergence of pathogens.</title>
        <authorList>
            <person name="Haridas S."/>
            <person name="Albert R."/>
            <person name="Binder M."/>
            <person name="Bloem J."/>
            <person name="Labutti K."/>
            <person name="Salamov A."/>
            <person name="Andreopoulos B."/>
            <person name="Baker S."/>
            <person name="Barry K."/>
            <person name="Bills G."/>
            <person name="Bluhm B."/>
            <person name="Cannon C."/>
            <person name="Castanera R."/>
            <person name="Culley D."/>
            <person name="Daum C."/>
            <person name="Ezra D."/>
            <person name="Gonzalez J."/>
            <person name="Henrissat B."/>
            <person name="Kuo A."/>
            <person name="Liang C."/>
            <person name="Lipzen A."/>
            <person name="Lutzoni F."/>
            <person name="Magnuson J."/>
            <person name="Mondo S."/>
            <person name="Nolan M."/>
            <person name="Ohm R."/>
            <person name="Pangilinan J."/>
            <person name="Park H.-J."/>
            <person name="Ramirez L."/>
            <person name="Alfaro M."/>
            <person name="Sun H."/>
            <person name="Tritt A."/>
            <person name="Yoshinaga Y."/>
            <person name="Zwiers L.-H."/>
            <person name="Turgeon B."/>
            <person name="Goodwin S."/>
            <person name="Spatafora J."/>
            <person name="Crous P."/>
            <person name="Grigoriev I."/>
        </authorList>
    </citation>
    <scope>NUCLEOTIDE SEQUENCE</scope>
    <source>
        <strain evidence="2">CBS 379.55</strain>
    </source>
</reference>
<feature type="compositionally biased region" description="Polar residues" evidence="1">
    <location>
        <begin position="308"/>
        <end position="320"/>
    </location>
</feature>
<accession>A0A6A6JHZ5</accession>